<keyword evidence="1" id="KW-0245">EGF-like domain</keyword>
<evidence type="ECO:0000256" key="1">
    <source>
        <dbReference type="ARBA" id="ARBA00022536"/>
    </source>
</evidence>
<dbReference type="PANTHER" id="PTHR24043:SF8">
    <property type="entry name" value="EGF-LIKE DOMAIN-CONTAINING PROTEIN"/>
    <property type="match status" value="1"/>
</dbReference>
<dbReference type="GO" id="GO:0005044">
    <property type="term" value="F:scavenger receptor activity"/>
    <property type="evidence" value="ECO:0007669"/>
    <property type="project" value="InterPro"/>
</dbReference>
<dbReference type="InterPro" id="IPR042635">
    <property type="entry name" value="MEGF10/SREC1/2-like"/>
</dbReference>
<accession>A0A8W8JFA6</accession>
<organism evidence="2 3">
    <name type="scientific">Magallana gigas</name>
    <name type="common">Pacific oyster</name>
    <name type="synonym">Crassostrea gigas</name>
    <dbReference type="NCBI Taxonomy" id="29159"/>
    <lineage>
        <taxon>Eukaryota</taxon>
        <taxon>Metazoa</taxon>
        <taxon>Spiralia</taxon>
        <taxon>Lophotrochozoa</taxon>
        <taxon>Mollusca</taxon>
        <taxon>Bivalvia</taxon>
        <taxon>Autobranchia</taxon>
        <taxon>Pteriomorphia</taxon>
        <taxon>Ostreida</taxon>
        <taxon>Ostreoidea</taxon>
        <taxon>Ostreidae</taxon>
        <taxon>Magallana</taxon>
    </lineage>
</organism>
<name>A0A8W8JFA6_MAGGI</name>
<evidence type="ECO:0000313" key="3">
    <source>
        <dbReference type="Proteomes" id="UP000005408"/>
    </source>
</evidence>
<dbReference type="Proteomes" id="UP000005408">
    <property type="component" value="Unassembled WGS sequence"/>
</dbReference>
<dbReference type="AlphaFoldDB" id="A0A8W8JFA6"/>
<protein>
    <submittedName>
        <fullName evidence="2">Uncharacterized protein</fullName>
    </submittedName>
</protein>
<dbReference type="Gene3D" id="2.170.300.10">
    <property type="entry name" value="Tie2 ligand-binding domain superfamily"/>
    <property type="match status" value="2"/>
</dbReference>
<sequence length="368" mass="41029">MRYKSIFDTISVVKECDEICPEFTMHYPFLLCLVCALSNAQLSEQNPVKPNTNTNQCKIWNEMLPKCEECNVGFFGINCSIPCRYPSYGNKCQSLCNCLEIDCHPATGCKDGLPTISSPAAVLISSKQGNTPELFTTNKIECPVGYTGNQCDIRCRYPSFGYLCQFACNCSKERCNFTKGCDVSDCSEKNNGSECEKLCQYPAFGVGCQSQCDCSEEYCDPLMGCNVSPTHCAADKRIKQNEAMFYITIVLGVWAAVQFGISRQTPESVDDYTNGIHCKTWDASFSKCKECHSGFIGLNCTSKCRYPSYGRACQNECNCNKIVCNPSTGCEDGSPTRPPESTLTVIEKIPVNRMMTFKTSKYHILEWF</sequence>
<keyword evidence="3" id="KW-1185">Reference proteome</keyword>
<dbReference type="EnsemblMetazoa" id="G18267.1">
    <property type="protein sequence ID" value="G18267.1:cds"/>
    <property type="gene ID" value="G18267"/>
</dbReference>
<dbReference type="PANTHER" id="PTHR24043">
    <property type="entry name" value="SCAVENGER RECEPTOR CLASS F"/>
    <property type="match status" value="1"/>
</dbReference>
<reference evidence="2" key="1">
    <citation type="submission" date="2022-08" db="UniProtKB">
        <authorList>
            <consortium name="EnsemblMetazoa"/>
        </authorList>
    </citation>
    <scope>IDENTIFICATION</scope>
    <source>
        <strain evidence="2">05x7-T-G4-1.051#20</strain>
    </source>
</reference>
<proteinExistence type="predicted"/>
<evidence type="ECO:0000313" key="2">
    <source>
        <dbReference type="EnsemblMetazoa" id="G18267.1:cds"/>
    </source>
</evidence>